<gene>
    <name evidence="6" type="ORF">L228DRAFT_240127</name>
</gene>
<dbReference type="InParanoid" id="A0A165FQP0"/>
<evidence type="ECO:0000256" key="1">
    <source>
        <dbReference type="ARBA" id="ARBA00004225"/>
    </source>
</evidence>
<dbReference type="PANTHER" id="PTHR28234">
    <property type="entry name" value="NUCLEAR CONTROL OF ATPASE PROTEIN 2"/>
    <property type="match status" value="1"/>
</dbReference>
<proteinExistence type="predicted"/>
<keyword evidence="3" id="KW-1133">Transmembrane helix</keyword>
<evidence type="ECO:0000256" key="2">
    <source>
        <dbReference type="ARBA" id="ARBA00022692"/>
    </source>
</evidence>
<dbReference type="OrthoDB" id="413313at2759"/>
<sequence>MTFVTDQVRRVDSQLDRLQLFGLPSAPVSPLLEARRDTLDHAPVTSTRASQLQIVAKALSASATSQPILKPVRICSLLEQAQSALAQPISVQAQEDTAYERDLEWLIVSKAATQTYGVLLNVLLDQIMPLSNDIWYWDDILGSRMYTGLYSIQTSPLRFWKWSKEVYHDARQKLESITGPSELGATASKSLTDRWTQFYGLVKESVRERSLLDIHRQVVSPFALVRAEVRRKQAALRKFREMSASGLGVLMDEGLAFGLDDESLFSNTEGSKFDKEDWKLVVAKSIALMETVLRNVTAIEVGLPDFEDTVFASIEEESDVMHQASDESSDGKPAALCKRLQDILESHIPGHNNASKALTVKFGRPSRLTRYWLPAIVLILSSSTLLRILASRQAEIATWIRELGTTIVDFWSNWVIEPTKKVLGTIRHDKDSEIAIMSKESLAGDRASLERMVVDFAVDHPAESGGAASLSEAEISSIRDKVKEGDLTPVLKAYERDLRKPFMGTVRGDLVRALLIQVQKTKVDVEVAMGGIDSLLKSQELVFGFVGLTPGILVCIASLRWVKDTFGSRSGSKEGKRHVKMVRVLRNIDRILSASSSPSSPGSPHQGMLSYKEHGLLLCEVHTMRQTAQRVLPGEIHREFLEDIEDLVDIRTGVERQLKVVERIRWAYAKWLR</sequence>
<keyword evidence="2" id="KW-0812">Transmembrane</keyword>
<dbReference type="OMA" id="YENEIEW"/>
<dbReference type="GO" id="GO:0005741">
    <property type="term" value="C:mitochondrial outer membrane"/>
    <property type="evidence" value="ECO:0007669"/>
    <property type="project" value="TreeGrafter"/>
</dbReference>
<dbReference type="AlphaFoldDB" id="A0A165FQP0"/>
<dbReference type="GeneID" id="28896348"/>
<dbReference type="PANTHER" id="PTHR28234:SF1">
    <property type="entry name" value="NUCLEAR CONTROL OF ATPASE PROTEIN 2"/>
    <property type="match status" value="1"/>
</dbReference>
<comment type="subcellular location">
    <subcellularLocation>
        <location evidence="1">Mitochondrion membrane</location>
        <topology evidence="1">Multi-pass membrane protein</topology>
    </subcellularLocation>
</comment>
<evidence type="ECO:0000256" key="3">
    <source>
        <dbReference type="ARBA" id="ARBA00022989"/>
    </source>
</evidence>
<name>A0A165FQP0_XYLHT</name>
<evidence type="ECO:0000313" key="7">
    <source>
        <dbReference type="Proteomes" id="UP000076632"/>
    </source>
</evidence>
<dbReference type="EMBL" id="KV407461">
    <property type="protein sequence ID" value="KZF21261.1"/>
    <property type="molecule type" value="Genomic_DNA"/>
</dbReference>
<dbReference type="STRING" id="1328760.A0A165FQP0"/>
<protein>
    <submittedName>
        <fullName evidence="6">ATP synthase regulation protein NCA2</fullName>
    </submittedName>
</protein>
<dbReference type="Pfam" id="PF08637">
    <property type="entry name" value="NCA2"/>
    <property type="match status" value="1"/>
</dbReference>
<keyword evidence="7" id="KW-1185">Reference proteome</keyword>
<evidence type="ECO:0000313" key="6">
    <source>
        <dbReference type="EMBL" id="KZF21261.1"/>
    </source>
</evidence>
<keyword evidence="4" id="KW-0496">Mitochondrion</keyword>
<organism evidence="6 7">
    <name type="scientific">Xylona heveae (strain CBS 132557 / TC161)</name>
    <dbReference type="NCBI Taxonomy" id="1328760"/>
    <lineage>
        <taxon>Eukaryota</taxon>
        <taxon>Fungi</taxon>
        <taxon>Dikarya</taxon>
        <taxon>Ascomycota</taxon>
        <taxon>Pezizomycotina</taxon>
        <taxon>Xylonomycetes</taxon>
        <taxon>Xylonales</taxon>
        <taxon>Xylonaceae</taxon>
        <taxon>Xylona</taxon>
    </lineage>
</organism>
<keyword evidence="5" id="KW-0472">Membrane</keyword>
<dbReference type="InterPro" id="IPR013946">
    <property type="entry name" value="NCA2-like"/>
</dbReference>
<accession>A0A165FQP0</accession>
<evidence type="ECO:0000256" key="4">
    <source>
        <dbReference type="ARBA" id="ARBA00023128"/>
    </source>
</evidence>
<reference evidence="6 7" key="1">
    <citation type="journal article" date="2016" name="Fungal Biol.">
        <title>The genome of Xylona heveae provides a window into fungal endophytism.</title>
        <authorList>
            <person name="Gazis R."/>
            <person name="Kuo A."/>
            <person name="Riley R."/>
            <person name="LaButti K."/>
            <person name="Lipzen A."/>
            <person name="Lin J."/>
            <person name="Amirebrahimi M."/>
            <person name="Hesse C.N."/>
            <person name="Spatafora J.W."/>
            <person name="Henrissat B."/>
            <person name="Hainaut M."/>
            <person name="Grigoriev I.V."/>
            <person name="Hibbett D.S."/>
        </authorList>
    </citation>
    <scope>NUCLEOTIDE SEQUENCE [LARGE SCALE GENOMIC DNA]</scope>
    <source>
        <strain evidence="6 7">TC161</strain>
    </source>
</reference>
<dbReference type="RefSeq" id="XP_018186816.1">
    <property type="nucleotide sequence ID" value="XM_018331211.1"/>
</dbReference>
<dbReference type="Proteomes" id="UP000076632">
    <property type="component" value="Unassembled WGS sequence"/>
</dbReference>
<evidence type="ECO:0000256" key="5">
    <source>
        <dbReference type="ARBA" id="ARBA00023136"/>
    </source>
</evidence>